<evidence type="ECO:0000313" key="1">
    <source>
        <dbReference type="Proteomes" id="UP000694861"/>
    </source>
</evidence>
<proteinExistence type="predicted"/>
<dbReference type="RefSeq" id="XP_008231294.1">
    <property type="nucleotide sequence ID" value="XM_008233072.1"/>
</dbReference>
<reference evidence="2" key="2">
    <citation type="submission" date="2025-08" db="UniProtKB">
        <authorList>
            <consortium name="RefSeq"/>
        </authorList>
    </citation>
    <scope>IDENTIFICATION</scope>
</reference>
<sequence>MNYVDNAYYANILNGQVDHTDPFLTFNNIPTTQSEGDNIVPQVTVPIGSTTKKQQRAKNFVVEDDMLLVSLWLNVNLNPVHGNEQMSSTYWNRIWEYLMAKKKFTFERTSNSLLHRWSRIQLPVNKFCGYMAKIEGRSQSGVNE</sequence>
<organism evidence="1 2">
    <name type="scientific">Prunus mume</name>
    <name type="common">Japanese apricot</name>
    <name type="synonym">Armeniaca mume</name>
    <dbReference type="NCBI Taxonomy" id="102107"/>
    <lineage>
        <taxon>Eukaryota</taxon>
        <taxon>Viridiplantae</taxon>
        <taxon>Streptophyta</taxon>
        <taxon>Embryophyta</taxon>
        <taxon>Tracheophyta</taxon>
        <taxon>Spermatophyta</taxon>
        <taxon>Magnoliopsida</taxon>
        <taxon>eudicotyledons</taxon>
        <taxon>Gunneridae</taxon>
        <taxon>Pentapetalae</taxon>
        <taxon>rosids</taxon>
        <taxon>fabids</taxon>
        <taxon>Rosales</taxon>
        <taxon>Rosaceae</taxon>
        <taxon>Amygdaloideae</taxon>
        <taxon>Amygdaleae</taxon>
        <taxon>Prunus</taxon>
    </lineage>
</organism>
<evidence type="ECO:0000313" key="2">
    <source>
        <dbReference type="RefSeq" id="XP_008231294.1"/>
    </source>
</evidence>
<accession>A0ABM0NXK2</accession>
<gene>
    <name evidence="2" type="primary">LOC103330480</name>
</gene>
<dbReference type="Proteomes" id="UP000694861">
    <property type="component" value="Linkage group LG1"/>
</dbReference>
<dbReference type="PANTHER" id="PTHR45125:SF51">
    <property type="entry name" value="F21J9.4-RELATED"/>
    <property type="match status" value="1"/>
</dbReference>
<protein>
    <submittedName>
        <fullName evidence="2">Glutathione S-transferase T3-like</fullName>
    </submittedName>
</protein>
<dbReference type="PANTHER" id="PTHR45125">
    <property type="entry name" value="F21J9.4-RELATED"/>
    <property type="match status" value="1"/>
</dbReference>
<dbReference type="GeneID" id="103330480"/>
<keyword evidence="1" id="KW-1185">Reference proteome</keyword>
<name>A0ABM0NXK2_PRUMU</name>
<reference evidence="1" key="1">
    <citation type="journal article" date="2012" name="Nat. Commun.">
        <title>The genome of Prunus mume.</title>
        <authorList>
            <person name="Zhang Q."/>
            <person name="Chen W."/>
            <person name="Sun L."/>
            <person name="Zhao F."/>
            <person name="Huang B."/>
            <person name="Yang W."/>
            <person name="Tao Y."/>
            <person name="Wang J."/>
            <person name="Yuan Z."/>
            <person name="Fan G."/>
            <person name="Xing Z."/>
            <person name="Han C."/>
            <person name="Pan H."/>
            <person name="Zhong X."/>
            <person name="Shi W."/>
            <person name="Liang X."/>
            <person name="Du D."/>
            <person name="Sun F."/>
            <person name="Xu Z."/>
            <person name="Hao R."/>
            <person name="Lv T."/>
            <person name="Lv Y."/>
            <person name="Zheng Z."/>
            <person name="Sun M."/>
            <person name="Luo L."/>
            <person name="Cai M."/>
            <person name="Gao Y."/>
            <person name="Wang J."/>
            <person name="Yin Y."/>
            <person name="Xu X."/>
            <person name="Cheng T."/>
            <person name="Wang J."/>
        </authorList>
    </citation>
    <scope>NUCLEOTIDE SEQUENCE [LARGE SCALE GENOMIC DNA]</scope>
</reference>